<reference evidence="3 5" key="1">
    <citation type="journal article" date="2018" name="Microb. Genom.">
        <title>Expanding an expanded genome: long-read sequencing of Trypanosoma cruzi.</title>
        <authorList>
            <person name="Berna L."/>
            <person name="Rodriguez M."/>
            <person name="Chiribao M.L."/>
            <person name="Parodi-Talice A."/>
            <person name="Pita S."/>
            <person name="Rijo G."/>
            <person name="Alvarez-Valin F."/>
            <person name="Robello C."/>
        </authorList>
    </citation>
    <scope>NUCLEOTIDE SEQUENCE [LARGE SCALE GENOMIC DNA]</scope>
    <source>
        <strain evidence="3 5">TCC</strain>
    </source>
</reference>
<keyword evidence="3" id="KW-0675">Receptor</keyword>
<dbReference type="OrthoDB" id="276864at2759"/>
<evidence type="ECO:0000313" key="6">
    <source>
        <dbReference type="Proteomes" id="UP000583944"/>
    </source>
</evidence>
<dbReference type="Proteomes" id="UP000246078">
    <property type="component" value="Unassembled WGS sequence"/>
</dbReference>
<evidence type="ECO:0000313" key="3">
    <source>
        <dbReference type="EMBL" id="PWV05881.1"/>
    </source>
</evidence>
<evidence type="ECO:0000256" key="1">
    <source>
        <dbReference type="SAM" id="Coils"/>
    </source>
</evidence>
<protein>
    <submittedName>
        <fullName evidence="3">Putative Mitochondrial import receptor subunit ATOM46</fullName>
    </submittedName>
</protein>
<dbReference type="VEuPathDB" id="TriTrypDB:TcG_11220"/>
<dbReference type="AlphaFoldDB" id="A0A2V2WBE0"/>
<feature type="coiled-coil region" evidence="1">
    <location>
        <begin position="369"/>
        <end position="396"/>
    </location>
</feature>
<dbReference type="VEuPathDB" id="TriTrypDB:TcBrA4_0078980"/>
<evidence type="ECO:0000313" key="2">
    <source>
        <dbReference type="EMBL" id="KAF5222050.1"/>
    </source>
</evidence>
<evidence type="ECO:0000313" key="4">
    <source>
        <dbReference type="EMBL" id="PWV19394.1"/>
    </source>
</evidence>
<dbReference type="VEuPathDB" id="TriTrypDB:C3747_10g452"/>
<dbReference type="InterPro" id="IPR011989">
    <property type="entry name" value="ARM-like"/>
</dbReference>
<comment type="caution">
    <text evidence="3">The sequence shown here is derived from an EMBL/GenBank/DDBJ whole genome shotgun (WGS) entry which is preliminary data.</text>
</comment>
<dbReference type="Gene3D" id="1.25.10.10">
    <property type="entry name" value="Leucine-rich Repeat Variant"/>
    <property type="match status" value="1"/>
</dbReference>
<dbReference type="VEuPathDB" id="TriTrypDB:BCY84_15765"/>
<dbReference type="SMR" id="A0A2V2WBE0"/>
<dbReference type="EMBL" id="PRFC01000123">
    <property type="protein sequence ID" value="PWV05881.1"/>
    <property type="molecule type" value="Genomic_DNA"/>
</dbReference>
<evidence type="ECO:0000313" key="5">
    <source>
        <dbReference type="Proteomes" id="UP000246078"/>
    </source>
</evidence>
<keyword evidence="1" id="KW-0175">Coiled coil</keyword>
<dbReference type="EMBL" id="PRFC01000010">
    <property type="protein sequence ID" value="PWV19394.1"/>
    <property type="molecule type" value="Genomic_DNA"/>
</dbReference>
<dbReference type="VEuPathDB" id="TriTrypDB:TCSYLVIO_002565"/>
<dbReference type="VEuPathDB" id="TriTrypDB:C3747_123g101"/>
<name>A0A2V2WBE0_TRYCR</name>
<proteinExistence type="predicted"/>
<reference evidence="2 6" key="2">
    <citation type="journal article" date="2019" name="Genome Biol. Evol.">
        <title>Nanopore Sequencing Significantly Improves Genome Assembly of the Protozoan Parasite Trypanosoma cruzi.</title>
        <authorList>
            <person name="Diaz-Viraque F."/>
            <person name="Pita S."/>
            <person name="Greif G."/>
            <person name="de Souza R.C.M."/>
            <person name="Iraola G."/>
            <person name="Robello C."/>
        </authorList>
    </citation>
    <scope>NUCLEOTIDE SEQUENCE [LARGE SCALE GENOMIC DNA]</scope>
    <source>
        <strain evidence="2 6">Berenice</strain>
    </source>
</reference>
<sequence length="414" mass="45799">MESPINPAVWKFLFHGTVAALSAASLFSLYHERHNILCSLDTPFTALRKAKTDEERAAAAEVILNKLKEDAAQKKDSSRMSAMRHGGTLLRLATLSKDGSNVVGVSMAIKAIVRVFGADAEGCRKLYMLGGYRTLLTTLSEAHRQGQQALMEEIAQALQTLTQVNDAEVVLETDVPPGSEGAYALACIPATVKMLRLLDPQSPILFLDALTGIFANVCALRVGALAVGRGVEGRSGMSYFLRLLEHSNQGVVEHCVLNIRYLARAGIGHEELAEEDNLQRLAEHLSVNGDPRVTNSILTIVLLMCDSHHGAKFFTCLADKTDIISGLFEIWCRASEKMLRDRAEMLVQLLARVPQCTAAVQRLLERYRVQIAERRAKDEEARRKQLQQMRQSQMMQQMMMENMGMGMGGGEGWW</sequence>
<dbReference type="VEuPathDB" id="TriTrypDB:Tc_MARK_6469"/>
<dbReference type="EMBL" id="JABDHM010000030">
    <property type="protein sequence ID" value="KAF5222050.1"/>
    <property type="molecule type" value="Genomic_DNA"/>
</dbReference>
<dbReference type="SUPFAM" id="SSF48371">
    <property type="entry name" value="ARM repeat"/>
    <property type="match status" value="1"/>
</dbReference>
<dbReference type="VEuPathDB" id="TriTrypDB:ECC02_004803"/>
<dbReference type="VEuPathDB" id="TriTrypDB:TcYC6_0013100"/>
<dbReference type="VEuPathDB" id="TriTrypDB:TCDM_04545"/>
<organism evidence="3 5">
    <name type="scientific">Trypanosoma cruzi</name>
    <dbReference type="NCBI Taxonomy" id="5693"/>
    <lineage>
        <taxon>Eukaryota</taxon>
        <taxon>Discoba</taxon>
        <taxon>Euglenozoa</taxon>
        <taxon>Kinetoplastea</taxon>
        <taxon>Metakinetoplastina</taxon>
        <taxon>Trypanosomatida</taxon>
        <taxon>Trypanosomatidae</taxon>
        <taxon>Trypanosoma</taxon>
        <taxon>Schizotrypanum</taxon>
    </lineage>
</organism>
<reference evidence="2" key="3">
    <citation type="submission" date="2020-04" db="EMBL/GenBank/DDBJ databases">
        <authorList>
            <person name="Diaz Viraque F."/>
        </authorList>
    </citation>
    <scope>NUCLEOTIDE SEQUENCE</scope>
    <source>
        <strain evidence="2">Berenice</strain>
    </source>
</reference>
<dbReference type="OMA" id="IFANICT"/>
<dbReference type="VEuPathDB" id="TriTrypDB:TcCLB.508813.60"/>
<accession>A0A2V2WBE0</accession>
<dbReference type="Proteomes" id="UP000583944">
    <property type="component" value="Unassembled WGS sequence"/>
</dbReference>
<gene>
    <name evidence="4" type="ORF">C3747_10g452</name>
    <name evidence="3" type="ORF">C3747_123g101</name>
    <name evidence="2" type="ORF">ECC02_004803</name>
</gene>
<dbReference type="InterPro" id="IPR016024">
    <property type="entry name" value="ARM-type_fold"/>
</dbReference>
<dbReference type="VEuPathDB" id="TriTrypDB:TcCL_ESM07003"/>
<dbReference type="VEuPathDB" id="TriTrypDB:C4B63_6g118"/>